<dbReference type="SMART" id="SM00335">
    <property type="entry name" value="ANX"/>
    <property type="match status" value="4"/>
</dbReference>
<keyword evidence="2" id="KW-0677">Repeat</keyword>
<dbReference type="PRINTS" id="PR01809">
    <property type="entry name" value="ANNEXINX"/>
</dbReference>
<accession>A0ABM4J898</accession>
<reference evidence="4" key="1">
    <citation type="journal article" date="2022" name="J. Hered.">
        <title>A De Novo Chromosome-Level Genome Assembly of the White-Tailed Deer, Odocoileus Virginianus.</title>
        <authorList>
            <person name="London E.W."/>
            <person name="Roca A.L."/>
            <person name="Novakofski J.E."/>
            <person name="Mateus-Pinilla N.E."/>
        </authorList>
    </citation>
    <scope>NUCLEOTIDE SEQUENCE [LARGE SCALE GENOMIC DNA]</scope>
</reference>
<dbReference type="InterPro" id="IPR008156">
    <property type="entry name" value="ANX10"/>
</dbReference>
<sequence length="499" mass="55157">MLPRITEESGDGSGYGGGHGWATAVPWGWSMGLLSAGAEGFRRKEVRQEPTQTAGDGARALLMQLKPLDCGVFSVMGRVDVDTDRCAEVQALALPHILLLCPRGVRTALLTPCSVLKASPRDVRINPGVPGCFSHMNSIPTVHQSGKPAWEARLWAGAIEGRRGGVSDPGGTSLAAGTVCWVQGTIFPAPNFNPVMDAELLGGALQGFGCDKDLLIDILTQRCNTQRLLIAEAYLGAFGRDLVGDLKEKLSNHFKDVMAGLMYPPPSYDAHELWHAMKGAGTDENCLIDILASRTNREIFQMREAYYLQYGRDLQEDIYSETSGHFRDTLMSLVQGTREEGYADPATATQDAMVLWQACRQRTGQHETLLRVTLCDKGCQQLGLVFQEFQNISGQDIVDAINECYEGYFRELLVAIVLCVRDKPAYFAYRLYSAIHDLGFHNKTVIRILISRSEIDLMSIRKRYKERYGKSLFHDIKNFASGHYEKALLAVCAGDTDDY</sequence>
<proteinExistence type="inferred from homology"/>
<evidence type="ECO:0000313" key="4">
    <source>
        <dbReference type="Proteomes" id="UP001652640"/>
    </source>
</evidence>
<organism evidence="4 5">
    <name type="scientific">Odocoileus virginianus</name>
    <name type="common">White-tailed deer</name>
    <dbReference type="NCBI Taxonomy" id="9874"/>
    <lineage>
        <taxon>Eukaryota</taxon>
        <taxon>Metazoa</taxon>
        <taxon>Chordata</taxon>
        <taxon>Craniata</taxon>
        <taxon>Vertebrata</taxon>
        <taxon>Euteleostomi</taxon>
        <taxon>Mammalia</taxon>
        <taxon>Eutheria</taxon>
        <taxon>Laurasiatheria</taxon>
        <taxon>Artiodactyla</taxon>
        <taxon>Ruminantia</taxon>
        <taxon>Pecora</taxon>
        <taxon>Cervidae</taxon>
        <taxon>Odocoileinae</taxon>
        <taxon>Odocoileus</taxon>
    </lineage>
</organism>
<dbReference type="GeneID" id="110142203"/>
<name>A0ABM4J898_ODOVR</name>
<dbReference type="PANTHER" id="PTHR10502">
    <property type="entry name" value="ANNEXIN"/>
    <property type="match status" value="1"/>
</dbReference>
<keyword evidence="4" id="KW-1185">Reference proteome</keyword>
<protein>
    <submittedName>
        <fullName evidence="5">Annexin A10</fullName>
    </submittedName>
</protein>
<evidence type="ECO:0000256" key="1">
    <source>
        <dbReference type="ARBA" id="ARBA00007831"/>
    </source>
</evidence>
<dbReference type="InterPro" id="IPR018502">
    <property type="entry name" value="Annexin_repeat"/>
</dbReference>
<dbReference type="Gene3D" id="1.10.220.10">
    <property type="entry name" value="Annexin"/>
    <property type="match status" value="4"/>
</dbReference>
<gene>
    <name evidence="5" type="primary">ANXA10</name>
</gene>
<evidence type="ECO:0000256" key="2">
    <source>
        <dbReference type="ARBA" id="ARBA00022737"/>
    </source>
</evidence>
<reference evidence="5" key="2">
    <citation type="submission" date="2025-08" db="UniProtKB">
        <authorList>
            <consortium name="RefSeq"/>
        </authorList>
    </citation>
    <scope>IDENTIFICATION</scope>
    <source>
        <tissue evidence="5">Tongue muscle</tissue>
    </source>
</reference>
<dbReference type="PROSITE" id="PS51897">
    <property type="entry name" value="ANNEXIN_2"/>
    <property type="match status" value="4"/>
</dbReference>
<dbReference type="InterPro" id="IPR018252">
    <property type="entry name" value="Annexin_repeat_CS"/>
</dbReference>
<dbReference type="PRINTS" id="PR00196">
    <property type="entry name" value="ANNEXIN"/>
</dbReference>
<dbReference type="Proteomes" id="UP001652640">
    <property type="component" value="Chromosome 18"/>
</dbReference>
<dbReference type="PROSITE" id="PS00223">
    <property type="entry name" value="ANNEXIN_1"/>
    <property type="match status" value="1"/>
</dbReference>
<dbReference type="InterPro" id="IPR037104">
    <property type="entry name" value="Annexin_sf"/>
</dbReference>
<comment type="similarity">
    <text evidence="1">Belongs to the annexin family.</text>
</comment>
<dbReference type="InterPro" id="IPR001464">
    <property type="entry name" value="Annexin"/>
</dbReference>
<evidence type="ECO:0000313" key="5">
    <source>
        <dbReference type="RefSeq" id="XP_070336287.1"/>
    </source>
</evidence>
<dbReference type="Pfam" id="PF00191">
    <property type="entry name" value="Annexin"/>
    <property type="match status" value="4"/>
</dbReference>
<keyword evidence="3" id="KW-0041">Annexin</keyword>
<evidence type="ECO:0000256" key="3">
    <source>
        <dbReference type="ARBA" id="ARBA00023216"/>
    </source>
</evidence>
<dbReference type="RefSeq" id="XP_070336287.1">
    <property type="nucleotide sequence ID" value="XM_070480186.1"/>
</dbReference>
<dbReference type="SUPFAM" id="SSF47874">
    <property type="entry name" value="Annexin"/>
    <property type="match status" value="1"/>
</dbReference>
<dbReference type="PANTHER" id="PTHR10502:SF100">
    <property type="entry name" value="ANNEXIN A10"/>
    <property type="match status" value="1"/>
</dbReference>